<dbReference type="SUPFAM" id="SSF57701">
    <property type="entry name" value="Zn2/Cys6 DNA-binding domain"/>
    <property type="match status" value="1"/>
</dbReference>
<keyword evidence="1" id="KW-0479">Metal-binding</keyword>
<dbReference type="InterPro" id="IPR007219">
    <property type="entry name" value="XnlR_reg_dom"/>
</dbReference>
<organism evidence="8 9">
    <name type="scientific">Penicillium roqueforti (strain FM164)</name>
    <dbReference type="NCBI Taxonomy" id="1365484"/>
    <lineage>
        <taxon>Eukaryota</taxon>
        <taxon>Fungi</taxon>
        <taxon>Dikarya</taxon>
        <taxon>Ascomycota</taxon>
        <taxon>Pezizomycotina</taxon>
        <taxon>Eurotiomycetes</taxon>
        <taxon>Eurotiomycetidae</taxon>
        <taxon>Eurotiales</taxon>
        <taxon>Aspergillaceae</taxon>
        <taxon>Penicillium</taxon>
    </lineage>
</organism>
<dbReference type="STRING" id="1365484.W6QCM1"/>
<evidence type="ECO:0000256" key="2">
    <source>
        <dbReference type="ARBA" id="ARBA00023015"/>
    </source>
</evidence>
<keyword evidence="4" id="KW-0804">Transcription</keyword>
<evidence type="ECO:0000256" key="3">
    <source>
        <dbReference type="ARBA" id="ARBA00023125"/>
    </source>
</evidence>
<dbReference type="CDD" id="cd12148">
    <property type="entry name" value="fungal_TF_MHR"/>
    <property type="match status" value="1"/>
</dbReference>
<feature type="domain" description="Zn(2)-C6 fungal-type" evidence="7">
    <location>
        <begin position="28"/>
        <end position="59"/>
    </location>
</feature>
<dbReference type="OMA" id="FRACKHC"/>
<dbReference type="CDD" id="cd00067">
    <property type="entry name" value="GAL4"/>
    <property type="match status" value="1"/>
</dbReference>
<evidence type="ECO:0000259" key="7">
    <source>
        <dbReference type="PROSITE" id="PS50048"/>
    </source>
</evidence>
<dbReference type="AlphaFoldDB" id="W6QCM1"/>
<sequence>MSESPRKISSKRDRPKVPLDQRKRIVKACTQCRLRKRRCTLQSPEGCWNCRKSSVTCIFETREDSPAESPSSQTHIDDDVVARFNKSYPGVGLKSHHISFLFEIFKDLNQDSRDRSSKRRSPFWHTRPPPQHGTRPMSVERHPNEGQLPGRARFSRRCVLAPTDNFTEGDDILSHRHFLARAAAAVSQSDRLDLPEDTNFYPTDESYCENEIILRQQILKDFPSRAGAEVLMASFFSYAEANWYYFDESAFRKQLFELYDSDLSPTYPSLKFICLALTVFAMGSQFVHLYHADNSIALEAMTVVQAGIPGTRYFQHAQKLVPQIIASPSLEGLLSCLLLALYVLPIHSTETCYTYLGLALRIAISLGLHRKSTNSALSPSLSELHNRVFWTTYSIERMVALSLGYPETLQTKDIDCLLPHRQPDLDVPGSYRAERLLANTRLTLLLNEVICLRSLKHGSTEDIRSQLLAWKADLPAQLATLDDNCLRLNVHLQLHYSMIWIYIGRAALIDKVRRLLSKKEPTKDDLDIAGDSQELSDACAEHAARIIDLIDLLRSRGQLSLFSYTDFHTCSSATIIVLLDSILNPRMSSFPTVRTAMGALQYMATGSDLARNSLKYVHNFQNVVNKALASISCLDNGKSRPEGETGPLPLGEPREETFTEGLDMYQHEGEEPNLALFSDIGIALEDCSFTELHLLGLDSLYSSDVQNWNGS</sequence>
<dbReference type="EMBL" id="HG792016">
    <property type="protein sequence ID" value="CDM31929.1"/>
    <property type="molecule type" value="Genomic_DNA"/>
</dbReference>
<name>W6QCM1_PENRF</name>
<dbReference type="Pfam" id="PF00172">
    <property type="entry name" value="Zn_clus"/>
    <property type="match status" value="1"/>
</dbReference>
<dbReference type="GO" id="GO:0008270">
    <property type="term" value="F:zinc ion binding"/>
    <property type="evidence" value="ECO:0007669"/>
    <property type="project" value="InterPro"/>
</dbReference>
<dbReference type="InterPro" id="IPR036864">
    <property type="entry name" value="Zn2-C6_fun-type_DNA-bd_sf"/>
</dbReference>
<dbReference type="PROSITE" id="PS50048">
    <property type="entry name" value="ZN2_CY6_FUNGAL_2"/>
    <property type="match status" value="1"/>
</dbReference>
<reference evidence="8" key="1">
    <citation type="journal article" date="2014" name="Nat. Commun.">
        <title>Multiple recent horizontal transfers of a large genomic region in cheese making fungi.</title>
        <authorList>
            <person name="Cheeseman K."/>
            <person name="Ropars J."/>
            <person name="Renault P."/>
            <person name="Dupont J."/>
            <person name="Gouzy J."/>
            <person name="Branca A."/>
            <person name="Abraham A.L."/>
            <person name="Ceppi M."/>
            <person name="Conseiller E."/>
            <person name="Debuchy R."/>
            <person name="Malagnac F."/>
            <person name="Goarin A."/>
            <person name="Silar P."/>
            <person name="Lacoste S."/>
            <person name="Sallet E."/>
            <person name="Bensimon A."/>
            <person name="Giraud T."/>
            <person name="Brygoo Y."/>
        </authorList>
    </citation>
    <scope>NUCLEOTIDE SEQUENCE [LARGE SCALE GENOMIC DNA]</scope>
    <source>
        <strain evidence="8">FM164</strain>
    </source>
</reference>
<evidence type="ECO:0000256" key="6">
    <source>
        <dbReference type="SAM" id="MobiDB-lite"/>
    </source>
</evidence>
<protein>
    <submittedName>
        <fullName evidence="8">Zn(2)-C6 fungal-type DNA-binding domain</fullName>
    </submittedName>
</protein>
<dbReference type="InterPro" id="IPR051127">
    <property type="entry name" value="Fungal_SecMet_Regulators"/>
</dbReference>
<feature type="region of interest" description="Disordered" evidence="6">
    <location>
        <begin position="113"/>
        <end position="149"/>
    </location>
</feature>
<dbReference type="OrthoDB" id="2283488at2759"/>
<gene>
    <name evidence="8" type="ORF">PROQFM164_S02g002080</name>
</gene>
<dbReference type="GO" id="GO:0000981">
    <property type="term" value="F:DNA-binding transcription factor activity, RNA polymerase II-specific"/>
    <property type="evidence" value="ECO:0007669"/>
    <property type="project" value="InterPro"/>
</dbReference>
<evidence type="ECO:0000313" key="8">
    <source>
        <dbReference type="EMBL" id="CDM31929.1"/>
    </source>
</evidence>
<dbReference type="PROSITE" id="PS00463">
    <property type="entry name" value="ZN2_CY6_FUNGAL_1"/>
    <property type="match status" value="1"/>
</dbReference>
<dbReference type="SMART" id="SM00906">
    <property type="entry name" value="Fungal_trans"/>
    <property type="match status" value="1"/>
</dbReference>
<dbReference type="GO" id="GO:0003677">
    <property type="term" value="F:DNA binding"/>
    <property type="evidence" value="ECO:0007669"/>
    <property type="project" value="UniProtKB-KW"/>
</dbReference>
<dbReference type="PANTHER" id="PTHR47424">
    <property type="entry name" value="REGULATORY PROTEIN GAL4"/>
    <property type="match status" value="1"/>
</dbReference>
<dbReference type="GO" id="GO:0006351">
    <property type="term" value="P:DNA-templated transcription"/>
    <property type="evidence" value="ECO:0007669"/>
    <property type="project" value="InterPro"/>
</dbReference>
<dbReference type="PANTHER" id="PTHR47424:SF6">
    <property type="entry name" value="PROLINE UTILIZATION TRANS-ACTIVATOR"/>
    <property type="match status" value="1"/>
</dbReference>
<keyword evidence="2" id="KW-0805">Transcription regulation</keyword>
<keyword evidence="5" id="KW-0539">Nucleus</keyword>
<proteinExistence type="predicted"/>
<dbReference type="InterPro" id="IPR001138">
    <property type="entry name" value="Zn2Cys6_DnaBD"/>
</dbReference>
<dbReference type="Gene3D" id="4.10.240.10">
    <property type="entry name" value="Zn(2)-C6 fungal-type DNA-binding domain"/>
    <property type="match status" value="1"/>
</dbReference>
<evidence type="ECO:0000256" key="1">
    <source>
        <dbReference type="ARBA" id="ARBA00022723"/>
    </source>
</evidence>
<dbReference type="Pfam" id="PF04082">
    <property type="entry name" value="Fungal_trans"/>
    <property type="match status" value="1"/>
</dbReference>
<keyword evidence="9" id="KW-1185">Reference proteome</keyword>
<evidence type="ECO:0000256" key="5">
    <source>
        <dbReference type="ARBA" id="ARBA00023242"/>
    </source>
</evidence>
<evidence type="ECO:0000256" key="4">
    <source>
        <dbReference type="ARBA" id="ARBA00023163"/>
    </source>
</evidence>
<keyword evidence="3 8" id="KW-0238">DNA-binding</keyword>
<dbReference type="SMART" id="SM00066">
    <property type="entry name" value="GAL4"/>
    <property type="match status" value="1"/>
</dbReference>
<accession>W6QCM1</accession>
<evidence type="ECO:0000313" key="9">
    <source>
        <dbReference type="Proteomes" id="UP000030686"/>
    </source>
</evidence>
<dbReference type="Proteomes" id="UP000030686">
    <property type="component" value="Unassembled WGS sequence"/>
</dbReference>